<gene>
    <name evidence="1" type="ORF">G3O08_14015</name>
</gene>
<proteinExistence type="predicted"/>
<comment type="caution">
    <text evidence="1">The sequence shown here is derived from an EMBL/GenBank/DDBJ whole genome shotgun (WGS) entry which is preliminary data.</text>
</comment>
<reference evidence="1 2" key="1">
    <citation type="submission" date="2020-02" db="EMBL/GenBank/DDBJ databases">
        <title>Out from the shadows clarifying the taxonomy of the family Cryomorphaceae and related taxa by utilizing the GTDB taxonomic framework.</title>
        <authorList>
            <person name="Bowman J.P."/>
        </authorList>
    </citation>
    <scope>NUCLEOTIDE SEQUENCE [LARGE SCALE GENOMIC DNA]</scope>
    <source>
        <strain evidence="1 2">QSSC 1-22</strain>
    </source>
</reference>
<accession>A0A7K3WSF0</accession>
<protein>
    <submittedName>
        <fullName evidence="1">Uncharacterized protein</fullName>
    </submittedName>
</protein>
<dbReference type="Proteomes" id="UP000486602">
    <property type="component" value="Unassembled WGS sequence"/>
</dbReference>
<organism evidence="1 2">
    <name type="scientific">Cryomorpha ignava</name>
    <dbReference type="NCBI Taxonomy" id="101383"/>
    <lineage>
        <taxon>Bacteria</taxon>
        <taxon>Pseudomonadati</taxon>
        <taxon>Bacteroidota</taxon>
        <taxon>Flavobacteriia</taxon>
        <taxon>Flavobacteriales</taxon>
        <taxon>Cryomorphaceae</taxon>
        <taxon>Cryomorpha</taxon>
    </lineage>
</organism>
<dbReference type="RefSeq" id="WP_163286014.1">
    <property type="nucleotide sequence ID" value="NZ_JAAGVY010000029.1"/>
</dbReference>
<dbReference type="AlphaFoldDB" id="A0A7K3WSF0"/>
<evidence type="ECO:0000313" key="1">
    <source>
        <dbReference type="EMBL" id="NEN24620.1"/>
    </source>
</evidence>
<evidence type="ECO:0000313" key="2">
    <source>
        <dbReference type="Proteomes" id="UP000486602"/>
    </source>
</evidence>
<dbReference type="EMBL" id="JAAGVY010000029">
    <property type="protein sequence ID" value="NEN24620.1"/>
    <property type="molecule type" value="Genomic_DNA"/>
</dbReference>
<sequence length="326" mass="37504">MKNFLLVGFLCANLAGYAQIDYHLHDSLLLEAYRTYEKEDHKKAIALYQSAFRLNGAGRPVDYLIAANSAAFLEREDISKKLLVEAITKKKTEPGTIQSFSDNALYQKCAENVLADYDKLLNTYYTSIQNMALYQRIQALVQRDQFARKIGNYYLGISDKDQEQAFDAYLEAQQRKDTLAMAKNKAILWPQKSEALNDMELGVIRNTDSLNIVALIDIVTQFGWQDEAHILLWHQRGTYGQKDWVWDFFIPFINNEIKDGRVEPSFWAMFEDFKSIQENGTTIYGYHPGKVNAKEVNAKRSSMGLPQLTEAEIEERNQNPYGGRMF</sequence>
<name>A0A7K3WSF0_9FLAO</name>
<keyword evidence="2" id="KW-1185">Reference proteome</keyword>